<dbReference type="InterPro" id="IPR001498">
    <property type="entry name" value="Impact_N"/>
</dbReference>
<name>A0A1E3PI73_9ASCO</name>
<dbReference type="SUPFAM" id="SSF54211">
    <property type="entry name" value="Ribosomal protein S5 domain 2-like"/>
    <property type="match status" value="1"/>
</dbReference>
<dbReference type="PROSITE" id="PS50908">
    <property type="entry name" value="RWD"/>
    <property type="match status" value="1"/>
</dbReference>
<dbReference type="Pfam" id="PF01205">
    <property type="entry name" value="Impact_N"/>
    <property type="match status" value="1"/>
</dbReference>
<dbReference type="STRING" id="857566.A0A1E3PI73"/>
<evidence type="ECO:0000256" key="3">
    <source>
        <dbReference type="ARBA" id="ARBA00022490"/>
    </source>
</evidence>
<dbReference type="SMART" id="SM00591">
    <property type="entry name" value="RWD"/>
    <property type="match status" value="1"/>
</dbReference>
<comment type="subcellular location">
    <subcellularLocation>
        <location evidence="1">Cytoplasm</location>
    </subcellularLocation>
</comment>
<evidence type="ECO:0000256" key="5">
    <source>
        <dbReference type="ARBA" id="ARBA00022845"/>
    </source>
</evidence>
<dbReference type="PANTHER" id="PTHR16301:SF25">
    <property type="entry name" value="PROTEIN IMPACT"/>
    <property type="match status" value="1"/>
</dbReference>
<dbReference type="InterPro" id="IPR016135">
    <property type="entry name" value="UBQ-conjugating_enzyme/RWD"/>
</dbReference>
<keyword evidence="3" id="KW-0963">Cytoplasm</keyword>
<evidence type="ECO:0000256" key="2">
    <source>
        <dbReference type="ARBA" id="ARBA00007665"/>
    </source>
</evidence>
<dbReference type="GO" id="GO:0005737">
    <property type="term" value="C:cytoplasm"/>
    <property type="evidence" value="ECO:0007669"/>
    <property type="project" value="UniProtKB-SubCell"/>
</dbReference>
<evidence type="ECO:0000256" key="1">
    <source>
        <dbReference type="ARBA" id="ARBA00004496"/>
    </source>
</evidence>
<dbReference type="InterPro" id="IPR036956">
    <property type="entry name" value="Impact_N_sf"/>
</dbReference>
<evidence type="ECO:0000256" key="4">
    <source>
        <dbReference type="ARBA" id="ARBA00022491"/>
    </source>
</evidence>
<sequence length="277" mass="31413">MTESEELQDEILSIDAIYPDSIVKLKDFEYELTIPSHSYLTVGLSFPTEYPANSAPKITCLSSSNSAKFEPDLATINNILKGRFYEGGVCLFDFIEDMREVFPSEEDHEPSIQASDIEETIDNLKDLNLQEGDIFEGWVTSSLISDRKSHFMARVARVYSVQQAQEMCEMLKHDKKIAKAAHNMTAWRIKRDDGITYQDYDDDGETAAGSRLLHLLTVMGLWNVVVFVSRWFGGAHIGPDRFRHISNCAREAIELSDLMDVENSSSKNNVKKTKKLK</sequence>
<dbReference type="PANTHER" id="PTHR16301">
    <property type="entry name" value="IMPACT-RELATED"/>
    <property type="match status" value="1"/>
</dbReference>
<keyword evidence="9" id="KW-1185">Reference proteome</keyword>
<evidence type="ECO:0000313" key="8">
    <source>
        <dbReference type="EMBL" id="ODQ64642.1"/>
    </source>
</evidence>
<dbReference type="Gene3D" id="3.30.230.30">
    <property type="entry name" value="Impact, N-terminal domain"/>
    <property type="match status" value="1"/>
</dbReference>
<evidence type="ECO:0000256" key="6">
    <source>
        <dbReference type="ARBA" id="ARBA00023016"/>
    </source>
</evidence>
<reference evidence="8 9" key="1">
    <citation type="journal article" date="2016" name="Proc. Natl. Acad. Sci. U.S.A.">
        <title>Comparative genomics of biotechnologically important yeasts.</title>
        <authorList>
            <person name="Riley R."/>
            <person name="Haridas S."/>
            <person name="Wolfe K.H."/>
            <person name="Lopes M.R."/>
            <person name="Hittinger C.T."/>
            <person name="Goeker M."/>
            <person name="Salamov A.A."/>
            <person name="Wisecaver J.H."/>
            <person name="Long T.M."/>
            <person name="Calvey C.H."/>
            <person name="Aerts A.L."/>
            <person name="Barry K.W."/>
            <person name="Choi C."/>
            <person name="Clum A."/>
            <person name="Coughlan A.Y."/>
            <person name="Deshpande S."/>
            <person name="Douglass A.P."/>
            <person name="Hanson S.J."/>
            <person name="Klenk H.-P."/>
            <person name="LaButti K.M."/>
            <person name="Lapidus A."/>
            <person name="Lindquist E.A."/>
            <person name="Lipzen A.M."/>
            <person name="Meier-Kolthoff J.P."/>
            <person name="Ohm R.A."/>
            <person name="Otillar R.P."/>
            <person name="Pangilinan J.L."/>
            <person name="Peng Y."/>
            <person name="Rokas A."/>
            <person name="Rosa C.A."/>
            <person name="Scheuner C."/>
            <person name="Sibirny A.A."/>
            <person name="Slot J.C."/>
            <person name="Stielow J.B."/>
            <person name="Sun H."/>
            <person name="Kurtzman C.P."/>
            <person name="Blackwell M."/>
            <person name="Grigoriev I.V."/>
            <person name="Jeffries T.W."/>
        </authorList>
    </citation>
    <scope>NUCLEOTIDE SEQUENCE [LARGE SCALE GENOMIC DNA]</scope>
    <source>
        <strain evidence="8 9">DSM 6958</strain>
    </source>
</reference>
<dbReference type="InterPro" id="IPR023582">
    <property type="entry name" value="Impact"/>
</dbReference>
<dbReference type="CDD" id="cd23822">
    <property type="entry name" value="RWD_ScYIH1-like"/>
    <property type="match status" value="1"/>
</dbReference>
<dbReference type="OrthoDB" id="69641at2759"/>
<dbReference type="EMBL" id="KV454411">
    <property type="protein sequence ID" value="ODQ64642.1"/>
    <property type="molecule type" value="Genomic_DNA"/>
</dbReference>
<organism evidence="8 9">
    <name type="scientific">Nadsonia fulvescens var. elongata DSM 6958</name>
    <dbReference type="NCBI Taxonomy" id="857566"/>
    <lineage>
        <taxon>Eukaryota</taxon>
        <taxon>Fungi</taxon>
        <taxon>Dikarya</taxon>
        <taxon>Ascomycota</taxon>
        <taxon>Saccharomycotina</taxon>
        <taxon>Dipodascomycetes</taxon>
        <taxon>Dipodascales</taxon>
        <taxon>Dipodascales incertae sedis</taxon>
        <taxon>Nadsonia</taxon>
    </lineage>
</organism>
<dbReference type="GO" id="GO:0006446">
    <property type="term" value="P:regulation of translational initiation"/>
    <property type="evidence" value="ECO:0007669"/>
    <property type="project" value="TreeGrafter"/>
</dbReference>
<dbReference type="SUPFAM" id="SSF54495">
    <property type="entry name" value="UBC-like"/>
    <property type="match status" value="1"/>
</dbReference>
<evidence type="ECO:0000313" key="9">
    <source>
        <dbReference type="Proteomes" id="UP000095009"/>
    </source>
</evidence>
<proteinExistence type="inferred from homology"/>
<evidence type="ECO:0000259" key="7">
    <source>
        <dbReference type="PROSITE" id="PS50908"/>
    </source>
</evidence>
<keyword evidence="6" id="KW-0346">Stress response</keyword>
<keyword evidence="4" id="KW-0678">Repressor</keyword>
<dbReference type="Gene3D" id="3.10.110.10">
    <property type="entry name" value="Ubiquitin Conjugating Enzyme"/>
    <property type="match status" value="1"/>
</dbReference>
<dbReference type="Proteomes" id="UP000095009">
    <property type="component" value="Unassembled WGS sequence"/>
</dbReference>
<dbReference type="InterPro" id="IPR006575">
    <property type="entry name" value="RWD_dom"/>
</dbReference>
<comment type="similarity">
    <text evidence="2">Belongs to the IMPACT family.</text>
</comment>
<dbReference type="GO" id="GO:0140469">
    <property type="term" value="P:GCN2-mediated signaling"/>
    <property type="evidence" value="ECO:0007669"/>
    <property type="project" value="TreeGrafter"/>
</dbReference>
<keyword evidence="5" id="KW-0810">Translation regulation</keyword>
<protein>
    <submittedName>
        <fullName evidence="8">UPF0029-domain-containing protein</fullName>
    </submittedName>
</protein>
<dbReference type="Pfam" id="PF05773">
    <property type="entry name" value="RWD"/>
    <property type="match status" value="1"/>
</dbReference>
<gene>
    <name evidence="8" type="ORF">NADFUDRAFT_26434</name>
</gene>
<feature type="domain" description="RWD" evidence="7">
    <location>
        <begin position="9"/>
        <end position="105"/>
    </location>
</feature>
<accession>A0A1E3PI73</accession>
<dbReference type="AlphaFoldDB" id="A0A1E3PI73"/>
<dbReference type="InterPro" id="IPR020568">
    <property type="entry name" value="Ribosomal_Su5_D2-typ_SF"/>
</dbReference>